<accession>A0A1E7F297</accession>
<feature type="transmembrane region" description="Helical" evidence="2">
    <location>
        <begin position="297"/>
        <end position="321"/>
    </location>
</feature>
<dbReference type="KEGG" id="fcy:FRACYDRAFT_244588"/>
<proteinExistence type="predicted"/>
<feature type="compositionally biased region" description="Low complexity" evidence="1">
    <location>
        <begin position="123"/>
        <end position="161"/>
    </location>
</feature>
<sequence>MTSVFDDDDSEPSWLDTENDKTHRKEIEPLLFGSGKLSLDDPTGEDDGNNNPGNIKFGGGYQNQHKQQQNQNNSNDDDETVGSTKSKSSAVSWQPWGGEKAKSKPKSYGSTSTNRSSLWTIPTPATAPSNNNTNDDNGNGNGNENSGNQQQQQPDPTSSDAGDYSTVITYNQTSGRPDKPNRDWPVKVFFVIQTYALLTCLTLLNSQLLPIIFIPLSKFDKAYLALKIYMCIFTIFFMIVEIDRPIPCINNTIFLVTYVTRGFVYTFFGLICFEEAFIGKLQEEASTSVLNFSWFAIANRVSAIALISLGALYFLMGIFCLQKIRNKYVYGDRAKLKAYRTAMKTFLA</sequence>
<feature type="transmembrane region" description="Helical" evidence="2">
    <location>
        <begin position="252"/>
        <end position="277"/>
    </location>
</feature>
<feature type="compositionally biased region" description="Polar residues" evidence="1">
    <location>
        <begin position="166"/>
        <end position="175"/>
    </location>
</feature>
<keyword evidence="2" id="KW-0472">Membrane</keyword>
<feature type="compositionally biased region" description="Basic and acidic residues" evidence="1">
    <location>
        <begin position="18"/>
        <end position="28"/>
    </location>
</feature>
<evidence type="ECO:0000313" key="3">
    <source>
        <dbReference type="EMBL" id="OEU12328.1"/>
    </source>
</evidence>
<evidence type="ECO:0000313" key="4">
    <source>
        <dbReference type="Proteomes" id="UP000095751"/>
    </source>
</evidence>
<feature type="compositionally biased region" description="Polar residues" evidence="1">
    <location>
        <begin position="108"/>
        <end position="120"/>
    </location>
</feature>
<keyword evidence="4" id="KW-1185">Reference proteome</keyword>
<feature type="transmembrane region" description="Helical" evidence="2">
    <location>
        <begin position="222"/>
        <end position="240"/>
    </location>
</feature>
<reference evidence="3 4" key="1">
    <citation type="submission" date="2016-09" db="EMBL/GenBank/DDBJ databases">
        <title>Extensive genetic diversity and differential bi-allelic expression allows diatom success in the polar Southern Ocean.</title>
        <authorList>
            <consortium name="DOE Joint Genome Institute"/>
            <person name="Mock T."/>
            <person name="Otillar R.P."/>
            <person name="Strauss J."/>
            <person name="Dupont C."/>
            <person name="Frickenhaus S."/>
            <person name="Maumus F."/>
            <person name="Mcmullan M."/>
            <person name="Sanges R."/>
            <person name="Schmutz J."/>
            <person name="Toseland A."/>
            <person name="Valas R."/>
            <person name="Veluchamy A."/>
            <person name="Ward B.J."/>
            <person name="Allen A."/>
            <person name="Barry K."/>
            <person name="Falciatore A."/>
            <person name="Ferrante M."/>
            <person name="Fortunato A.E."/>
            <person name="Gloeckner G."/>
            <person name="Gruber A."/>
            <person name="Hipkin R."/>
            <person name="Janech M."/>
            <person name="Kroth P."/>
            <person name="Leese F."/>
            <person name="Lindquist E."/>
            <person name="Lyon B.R."/>
            <person name="Martin J."/>
            <person name="Mayer C."/>
            <person name="Parker M."/>
            <person name="Quesneville H."/>
            <person name="Raymond J."/>
            <person name="Uhlig C."/>
            <person name="Valentin K.U."/>
            <person name="Worden A.Z."/>
            <person name="Armbrust E.V."/>
            <person name="Bowler C."/>
            <person name="Green B."/>
            <person name="Moulton V."/>
            <person name="Van Oosterhout C."/>
            <person name="Grigoriev I."/>
        </authorList>
    </citation>
    <scope>NUCLEOTIDE SEQUENCE [LARGE SCALE GENOMIC DNA]</scope>
    <source>
        <strain evidence="3 4">CCMP1102</strain>
    </source>
</reference>
<name>A0A1E7F297_9STRA</name>
<feature type="compositionally biased region" description="Low complexity" evidence="1">
    <location>
        <begin position="62"/>
        <end position="74"/>
    </location>
</feature>
<evidence type="ECO:0000256" key="2">
    <source>
        <dbReference type="SAM" id="Phobius"/>
    </source>
</evidence>
<feature type="compositionally biased region" description="Polar residues" evidence="1">
    <location>
        <begin position="81"/>
        <end position="92"/>
    </location>
</feature>
<dbReference type="InParanoid" id="A0A1E7F297"/>
<protein>
    <submittedName>
        <fullName evidence="3">Uncharacterized protein</fullName>
    </submittedName>
</protein>
<feature type="compositionally biased region" description="Acidic residues" evidence="1">
    <location>
        <begin position="1"/>
        <end position="11"/>
    </location>
</feature>
<keyword evidence="2" id="KW-1133">Transmembrane helix</keyword>
<feature type="transmembrane region" description="Helical" evidence="2">
    <location>
        <begin position="188"/>
        <end position="216"/>
    </location>
</feature>
<dbReference type="Proteomes" id="UP000095751">
    <property type="component" value="Unassembled WGS sequence"/>
</dbReference>
<gene>
    <name evidence="3" type="ORF">FRACYDRAFT_244588</name>
</gene>
<dbReference type="AlphaFoldDB" id="A0A1E7F297"/>
<dbReference type="EMBL" id="KV784365">
    <property type="protein sequence ID" value="OEU12328.1"/>
    <property type="molecule type" value="Genomic_DNA"/>
</dbReference>
<dbReference type="OrthoDB" id="41983at2759"/>
<keyword evidence="2" id="KW-0812">Transmembrane</keyword>
<organism evidence="3 4">
    <name type="scientific">Fragilariopsis cylindrus CCMP1102</name>
    <dbReference type="NCBI Taxonomy" id="635003"/>
    <lineage>
        <taxon>Eukaryota</taxon>
        <taxon>Sar</taxon>
        <taxon>Stramenopiles</taxon>
        <taxon>Ochrophyta</taxon>
        <taxon>Bacillariophyta</taxon>
        <taxon>Bacillariophyceae</taxon>
        <taxon>Bacillariophycidae</taxon>
        <taxon>Bacillariales</taxon>
        <taxon>Bacillariaceae</taxon>
        <taxon>Fragilariopsis</taxon>
    </lineage>
</organism>
<evidence type="ECO:0000256" key="1">
    <source>
        <dbReference type="SAM" id="MobiDB-lite"/>
    </source>
</evidence>
<feature type="region of interest" description="Disordered" evidence="1">
    <location>
        <begin position="1"/>
        <end position="179"/>
    </location>
</feature>